<name>A0AAV5V6Y9_9BILA</name>
<dbReference type="InterPro" id="IPR041588">
    <property type="entry name" value="Integrase_H2C2"/>
</dbReference>
<dbReference type="Pfam" id="PF17921">
    <property type="entry name" value="Integrase_H2C2"/>
    <property type="match status" value="1"/>
</dbReference>
<organism evidence="2 3">
    <name type="scientific">Pristionchus fissidentatus</name>
    <dbReference type="NCBI Taxonomy" id="1538716"/>
    <lineage>
        <taxon>Eukaryota</taxon>
        <taxon>Metazoa</taxon>
        <taxon>Ecdysozoa</taxon>
        <taxon>Nematoda</taxon>
        <taxon>Chromadorea</taxon>
        <taxon>Rhabditida</taxon>
        <taxon>Rhabditina</taxon>
        <taxon>Diplogasteromorpha</taxon>
        <taxon>Diplogasteroidea</taxon>
        <taxon>Neodiplogasteridae</taxon>
        <taxon>Pristionchus</taxon>
    </lineage>
</organism>
<dbReference type="AlphaFoldDB" id="A0AAV5V6Y9"/>
<evidence type="ECO:0000313" key="2">
    <source>
        <dbReference type="EMBL" id="GMT14023.1"/>
    </source>
</evidence>
<gene>
    <name evidence="2" type="ORF">PFISCL1PPCAC_5320</name>
</gene>
<evidence type="ECO:0000259" key="1">
    <source>
        <dbReference type="Pfam" id="PF17921"/>
    </source>
</evidence>
<comment type="caution">
    <text evidence="2">The sequence shown here is derived from an EMBL/GenBank/DDBJ whole genome shotgun (WGS) entry which is preliminary data.</text>
</comment>
<proteinExistence type="predicted"/>
<dbReference type="EMBL" id="BTSY01000002">
    <property type="protein sequence ID" value="GMT14023.1"/>
    <property type="molecule type" value="Genomic_DNA"/>
</dbReference>
<evidence type="ECO:0000313" key="3">
    <source>
        <dbReference type="Proteomes" id="UP001432322"/>
    </source>
</evidence>
<accession>A0AAV5V6Y9</accession>
<sequence>CSGKHHKSLCDKHTTTHVHTVVQPVQSAARLYTAAVILSNPQAHNATKAHVLLDHGSQISLVSPDPLSRSDLKIIQEKIKSIPPHFTENKVVNTDLLIGVGDSLALLDNSKETKLPCGYRLLESSIGPLVVGSYSPRISMSTPDLSIVSAVVVAEMTTEHPPTFMSELAVVAKPVVETVIDLTRFSSLKMAISETARVYRFLSKLASRVKNREIQEKLAHIPINNNPLLNASEKKFALQRIIYLHQIKHVGVGKPNHSIITEDSGTGIWVASTRLTNSDLSPESKSPVYIPTSADSTLAPLLIHDVHKSATHANIQTILNHIKSKYWIPRCHQIAKSVLKQCLHCRRTNGLPFKYAISPALPPDCV</sequence>
<keyword evidence="3" id="KW-1185">Reference proteome</keyword>
<feature type="domain" description="Integrase zinc-binding" evidence="1">
    <location>
        <begin position="296"/>
        <end position="349"/>
    </location>
</feature>
<dbReference type="Proteomes" id="UP001432322">
    <property type="component" value="Unassembled WGS sequence"/>
</dbReference>
<feature type="non-terminal residue" evidence="2">
    <location>
        <position position="1"/>
    </location>
</feature>
<dbReference type="Gene3D" id="1.10.340.70">
    <property type="match status" value="1"/>
</dbReference>
<dbReference type="PANTHER" id="PTHR47331">
    <property type="entry name" value="PHD-TYPE DOMAIN-CONTAINING PROTEIN"/>
    <property type="match status" value="1"/>
</dbReference>
<protein>
    <recommendedName>
        <fullName evidence="1">Integrase zinc-binding domain-containing protein</fullName>
    </recommendedName>
</protein>
<feature type="non-terminal residue" evidence="2">
    <location>
        <position position="366"/>
    </location>
</feature>
<reference evidence="2" key="1">
    <citation type="submission" date="2023-10" db="EMBL/GenBank/DDBJ databases">
        <title>Genome assembly of Pristionchus species.</title>
        <authorList>
            <person name="Yoshida K."/>
            <person name="Sommer R.J."/>
        </authorList>
    </citation>
    <scope>NUCLEOTIDE SEQUENCE</scope>
    <source>
        <strain evidence="2">RS5133</strain>
    </source>
</reference>